<evidence type="ECO:0000256" key="1">
    <source>
        <dbReference type="SAM" id="MobiDB-lite"/>
    </source>
</evidence>
<dbReference type="Proteomes" id="UP001058974">
    <property type="component" value="Chromosome 1"/>
</dbReference>
<dbReference type="OrthoDB" id="120976at2759"/>
<name>A0A9D5BJA9_PEA</name>
<dbReference type="GO" id="GO:0031146">
    <property type="term" value="P:SCF-dependent proteasomal ubiquitin-dependent protein catabolic process"/>
    <property type="evidence" value="ECO:0007669"/>
    <property type="project" value="TreeGrafter"/>
</dbReference>
<feature type="compositionally biased region" description="Low complexity" evidence="1">
    <location>
        <begin position="311"/>
        <end position="321"/>
    </location>
</feature>
<dbReference type="Gene3D" id="3.80.10.10">
    <property type="entry name" value="Ribonuclease Inhibitor"/>
    <property type="match status" value="2"/>
</dbReference>
<dbReference type="PROSITE" id="PS51450">
    <property type="entry name" value="LRR"/>
    <property type="match status" value="1"/>
</dbReference>
<dbReference type="SUPFAM" id="SSF52047">
    <property type="entry name" value="RNI-like"/>
    <property type="match status" value="1"/>
</dbReference>
<dbReference type="FunFam" id="3.80.10.10:FF:000678">
    <property type="entry name" value="Predicted protein"/>
    <property type="match status" value="1"/>
</dbReference>
<sequence length="372" mass="41236">MGGICSRKRQVIEDDLHRGVSGRYCRSAITKWLRERSLRSRTNHFLGVGTFSPLMDLCINKMREDFHKYHMFSILPRHISQQIFNELVDSHCLTEASLNAFRDCALEDVYLREYLGVNDDWMNVIASQGSSLLAVDVSGSNVTDSGLRLLKNCSNIQALTLNYCDQFSEHGLKHINGLSNLASLSIRKSCAVTPDGMRAFSNLINWEKLDLERCSYIHGEFVHFKGLKKLESLNIGCCKCITDSDMKAISGFINLKELQISNNNITDLGISYLRGLQKLATLNVEACNIIVAYCVEKEKRKTSNDEEGHVTARSAATSARTGKGVSPIGGEVEADVEAGGKLVHCDGPFAFMADDLLCTTVEIMGKSTYGTI</sequence>
<comment type="caution">
    <text evidence="2">The sequence shown here is derived from an EMBL/GenBank/DDBJ whole genome shotgun (WGS) entry which is preliminary data.</text>
</comment>
<dbReference type="EMBL" id="JAMSHJ010000001">
    <property type="protein sequence ID" value="KAI5444748.1"/>
    <property type="molecule type" value="Genomic_DNA"/>
</dbReference>
<proteinExistence type="predicted"/>
<reference evidence="2 3" key="1">
    <citation type="journal article" date="2022" name="Nat. Genet.">
        <title>Improved pea reference genome and pan-genome highlight genomic features and evolutionary characteristics.</title>
        <authorList>
            <person name="Yang T."/>
            <person name="Liu R."/>
            <person name="Luo Y."/>
            <person name="Hu S."/>
            <person name="Wang D."/>
            <person name="Wang C."/>
            <person name="Pandey M.K."/>
            <person name="Ge S."/>
            <person name="Xu Q."/>
            <person name="Li N."/>
            <person name="Li G."/>
            <person name="Huang Y."/>
            <person name="Saxena R.K."/>
            <person name="Ji Y."/>
            <person name="Li M."/>
            <person name="Yan X."/>
            <person name="He Y."/>
            <person name="Liu Y."/>
            <person name="Wang X."/>
            <person name="Xiang C."/>
            <person name="Varshney R.K."/>
            <person name="Ding H."/>
            <person name="Gao S."/>
            <person name="Zong X."/>
        </authorList>
    </citation>
    <scope>NUCLEOTIDE SEQUENCE [LARGE SCALE GENOMIC DNA]</scope>
    <source>
        <strain evidence="2 3">cv. Zhongwan 6</strain>
    </source>
</reference>
<dbReference type="FunFam" id="3.80.10.10:FF:000277">
    <property type="entry name" value="Leucine-rich repeat family protein"/>
    <property type="match status" value="1"/>
</dbReference>
<evidence type="ECO:0008006" key="4">
    <source>
        <dbReference type="Google" id="ProtNLM"/>
    </source>
</evidence>
<dbReference type="InterPro" id="IPR006553">
    <property type="entry name" value="Leu-rich_rpt_Cys-con_subtyp"/>
</dbReference>
<dbReference type="GO" id="GO:0019005">
    <property type="term" value="C:SCF ubiquitin ligase complex"/>
    <property type="evidence" value="ECO:0007669"/>
    <property type="project" value="TreeGrafter"/>
</dbReference>
<dbReference type="InterPro" id="IPR032675">
    <property type="entry name" value="LRR_dom_sf"/>
</dbReference>
<evidence type="ECO:0000313" key="2">
    <source>
        <dbReference type="EMBL" id="KAI5444748.1"/>
    </source>
</evidence>
<dbReference type="Pfam" id="PF13855">
    <property type="entry name" value="LRR_8"/>
    <property type="match status" value="1"/>
</dbReference>
<dbReference type="InterPro" id="IPR001611">
    <property type="entry name" value="Leu-rich_rpt"/>
</dbReference>
<evidence type="ECO:0000313" key="3">
    <source>
        <dbReference type="Proteomes" id="UP001058974"/>
    </source>
</evidence>
<dbReference type="PANTHER" id="PTHR13318">
    <property type="entry name" value="PARTNER OF PAIRED, ISOFORM B-RELATED"/>
    <property type="match status" value="1"/>
</dbReference>
<gene>
    <name evidence="2" type="ORF">KIW84_013140</name>
</gene>
<feature type="region of interest" description="Disordered" evidence="1">
    <location>
        <begin position="304"/>
        <end position="325"/>
    </location>
</feature>
<protein>
    <recommendedName>
        <fullName evidence="4">Leucine-rich repeat, cysteine-containing subtype</fullName>
    </recommendedName>
</protein>
<accession>A0A9D5BJA9</accession>
<organism evidence="2 3">
    <name type="scientific">Pisum sativum</name>
    <name type="common">Garden pea</name>
    <name type="synonym">Lathyrus oleraceus</name>
    <dbReference type="NCBI Taxonomy" id="3888"/>
    <lineage>
        <taxon>Eukaryota</taxon>
        <taxon>Viridiplantae</taxon>
        <taxon>Streptophyta</taxon>
        <taxon>Embryophyta</taxon>
        <taxon>Tracheophyta</taxon>
        <taxon>Spermatophyta</taxon>
        <taxon>Magnoliopsida</taxon>
        <taxon>eudicotyledons</taxon>
        <taxon>Gunneridae</taxon>
        <taxon>Pentapetalae</taxon>
        <taxon>rosids</taxon>
        <taxon>fabids</taxon>
        <taxon>Fabales</taxon>
        <taxon>Fabaceae</taxon>
        <taxon>Papilionoideae</taxon>
        <taxon>50 kb inversion clade</taxon>
        <taxon>NPAAA clade</taxon>
        <taxon>Hologalegina</taxon>
        <taxon>IRL clade</taxon>
        <taxon>Fabeae</taxon>
        <taxon>Lathyrus</taxon>
    </lineage>
</organism>
<keyword evidence="3" id="KW-1185">Reference proteome</keyword>
<dbReference type="PANTHER" id="PTHR13318:SF95">
    <property type="entry name" value="F-BOX PROTEIN YLR352W"/>
    <property type="match status" value="1"/>
</dbReference>
<dbReference type="Gramene" id="Psat01G0314000-T1">
    <property type="protein sequence ID" value="KAI5444748.1"/>
    <property type="gene ID" value="KIW84_013140"/>
</dbReference>
<dbReference type="SMART" id="SM00367">
    <property type="entry name" value="LRR_CC"/>
    <property type="match status" value="4"/>
</dbReference>
<dbReference type="AlphaFoldDB" id="A0A9D5BJA9"/>